<keyword evidence="1" id="KW-0812">Transmembrane</keyword>
<sequence length="109" mass="11829">MKCVYEASTGLDAHMILNLLEQRGIPGRITGEYLQGGIGELAATGFVRVLVADEDYAAATQIIGEWEAIQPPEEKARPETSASIALRIFIAGVFVGAVVMYWLMRVSTN</sequence>
<organism evidence="3">
    <name type="scientific">mine drainage metagenome</name>
    <dbReference type="NCBI Taxonomy" id="410659"/>
    <lineage>
        <taxon>unclassified sequences</taxon>
        <taxon>metagenomes</taxon>
        <taxon>ecological metagenomes</taxon>
    </lineage>
</organism>
<dbReference type="EMBL" id="MLJW01000443">
    <property type="protein sequence ID" value="OIQ87058.1"/>
    <property type="molecule type" value="Genomic_DNA"/>
</dbReference>
<keyword evidence="1" id="KW-0472">Membrane</keyword>
<evidence type="ECO:0000259" key="2">
    <source>
        <dbReference type="Pfam" id="PF09413"/>
    </source>
</evidence>
<keyword evidence="1" id="KW-1133">Transmembrane helix</keyword>
<evidence type="ECO:0000256" key="1">
    <source>
        <dbReference type="SAM" id="Phobius"/>
    </source>
</evidence>
<reference evidence="3" key="1">
    <citation type="submission" date="2016-10" db="EMBL/GenBank/DDBJ databases">
        <title>Sequence of Gallionella enrichment culture.</title>
        <authorList>
            <person name="Poehlein A."/>
            <person name="Muehling M."/>
            <person name="Daniel R."/>
        </authorList>
    </citation>
    <scope>NUCLEOTIDE SEQUENCE</scope>
</reference>
<evidence type="ECO:0000313" key="3">
    <source>
        <dbReference type="EMBL" id="OIQ87058.1"/>
    </source>
</evidence>
<proteinExistence type="predicted"/>
<feature type="domain" description="DUF2007" evidence="2">
    <location>
        <begin position="1"/>
        <end position="67"/>
    </location>
</feature>
<dbReference type="InterPro" id="IPR011322">
    <property type="entry name" value="N-reg_PII-like_a/b"/>
</dbReference>
<dbReference type="Pfam" id="PF09413">
    <property type="entry name" value="DUF2007"/>
    <property type="match status" value="1"/>
</dbReference>
<name>A0A1J5QUS0_9ZZZZ</name>
<accession>A0A1J5QUS0</accession>
<feature type="transmembrane region" description="Helical" evidence="1">
    <location>
        <begin position="84"/>
        <end position="104"/>
    </location>
</feature>
<dbReference type="AlphaFoldDB" id="A0A1J5QUS0"/>
<gene>
    <name evidence="3" type="ORF">GALL_310830</name>
</gene>
<dbReference type="SUPFAM" id="SSF54913">
    <property type="entry name" value="GlnB-like"/>
    <property type="match status" value="1"/>
</dbReference>
<protein>
    <recommendedName>
        <fullName evidence="2">DUF2007 domain-containing protein</fullName>
    </recommendedName>
</protein>
<dbReference type="InterPro" id="IPR018551">
    <property type="entry name" value="DUF2007"/>
</dbReference>
<comment type="caution">
    <text evidence="3">The sequence shown here is derived from an EMBL/GenBank/DDBJ whole genome shotgun (WGS) entry which is preliminary data.</text>
</comment>